<dbReference type="InterPro" id="IPR049244">
    <property type="entry name" value="DUF6879"/>
</dbReference>
<evidence type="ECO:0000313" key="2">
    <source>
        <dbReference type="EMBL" id="NYH55761.1"/>
    </source>
</evidence>
<proteinExistence type="predicted"/>
<reference evidence="2 3" key="1">
    <citation type="submission" date="2020-07" db="EMBL/GenBank/DDBJ databases">
        <title>Sequencing the genomes of 1000 actinobacteria strains.</title>
        <authorList>
            <person name="Klenk H.-P."/>
        </authorList>
    </citation>
    <scope>NUCLEOTIDE SEQUENCE [LARGE SCALE GENOMIC DNA]</scope>
    <source>
        <strain evidence="2 3">DSM 45278</strain>
    </source>
</reference>
<dbReference type="EMBL" id="JACCHL010000001">
    <property type="protein sequence ID" value="NYH55761.1"/>
    <property type="molecule type" value="Genomic_DNA"/>
</dbReference>
<accession>A0A7Y9XH82</accession>
<evidence type="ECO:0000259" key="1">
    <source>
        <dbReference type="Pfam" id="PF21806"/>
    </source>
</evidence>
<feature type="domain" description="DUF6879" evidence="1">
    <location>
        <begin position="3"/>
        <end position="84"/>
    </location>
</feature>
<dbReference type="AlphaFoldDB" id="A0A7Y9XH82"/>
<evidence type="ECO:0000313" key="3">
    <source>
        <dbReference type="Proteomes" id="UP000584931"/>
    </source>
</evidence>
<name>A0A7Y9XH82_9ACTN</name>
<dbReference type="Proteomes" id="UP000584931">
    <property type="component" value="Unassembled WGS sequence"/>
</dbReference>
<comment type="caution">
    <text evidence="2">The sequence shown here is derived from an EMBL/GenBank/DDBJ whole genome shotgun (WGS) entry which is preliminary data.</text>
</comment>
<organism evidence="2 3">
    <name type="scientific">Nocardiopsis sinuspersici</name>
    <dbReference type="NCBI Taxonomy" id="501010"/>
    <lineage>
        <taxon>Bacteria</taxon>
        <taxon>Bacillati</taxon>
        <taxon>Actinomycetota</taxon>
        <taxon>Actinomycetes</taxon>
        <taxon>Streptosporangiales</taxon>
        <taxon>Nocardiopsidaceae</taxon>
        <taxon>Nocardiopsis</taxon>
    </lineage>
</organism>
<dbReference type="Pfam" id="PF21806">
    <property type="entry name" value="DUF6879"/>
    <property type="match status" value="1"/>
</dbReference>
<protein>
    <recommendedName>
        <fullName evidence="1">DUF6879 domain-containing protein</fullName>
    </recommendedName>
</protein>
<sequence>MHLRAQCGEDIRVIGPERIAALEAAGTVPEVVTIGESVTYRLLYDAQGILEGAVRYTDPAVNSGCRADIAALHEDGEDLASFFARAVANTDAPRAR</sequence>
<gene>
    <name evidence="2" type="ORF">HNR06_005350</name>
</gene>